<dbReference type="Gene3D" id="3.40.50.720">
    <property type="entry name" value="NAD(P)-binding Rossmann-like Domain"/>
    <property type="match status" value="1"/>
</dbReference>
<dbReference type="Proteomes" id="UP000419138">
    <property type="component" value="Unassembled WGS sequence"/>
</dbReference>
<feature type="domain" description="NAD(P)-binding" evidence="1">
    <location>
        <begin position="10"/>
        <end position="172"/>
    </location>
</feature>
<protein>
    <submittedName>
        <fullName evidence="2">SDR family NAD(P)-dependent oxidoreductase</fullName>
    </submittedName>
</protein>
<dbReference type="PANTHER" id="PTHR43162">
    <property type="match status" value="1"/>
</dbReference>
<dbReference type="EMBL" id="VCLA01000145">
    <property type="protein sequence ID" value="MQT02118.1"/>
    <property type="molecule type" value="Genomic_DNA"/>
</dbReference>
<dbReference type="InterPro" id="IPR051604">
    <property type="entry name" value="Ergot_Alk_Oxidoreductase"/>
</dbReference>
<evidence type="ECO:0000313" key="2">
    <source>
        <dbReference type="EMBL" id="MQT02118.1"/>
    </source>
</evidence>
<evidence type="ECO:0000313" key="3">
    <source>
        <dbReference type="Proteomes" id="UP000419138"/>
    </source>
</evidence>
<gene>
    <name evidence="2" type="ORF">FF041_18475</name>
</gene>
<organism evidence="2 3">
    <name type="scientific">Streptomyces jumonjinensis</name>
    <dbReference type="NCBI Taxonomy" id="1945"/>
    <lineage>
        <taxon>Bacteria</taxon>
        <taxon>Bacillati</taxon>
        <taxon>Actinomycetota</taxon>
        <taxon>Actinomycetes</taxon>
        <taxon>Kitasatosporales</taxon>
        <taxon>Streptomycetaceae</taxon>
        <taxon>Streptomyces</taxon>
    </lineage>
</organism>
<dbReference type="RefSeq" id="WP_153523793.1">
    <property type="nucleotide sequence ID" value="NZ_JBEPDZ010000007.1"/>
</dbReference>
<proteinExistence type="predicted"/>
<dbReference type="AlphaFoldDB" id="A0A646KJ71"/>
<reference evidence="2 3" key="1">
    <citation type="submission" date="2019-05" db="EMBL/GenBank/DDBJ databases">
        <title>Comparative genomics and metabolomics analyses of clavulanic acid producing Streptomyces species provides insight into specialized metabolism and evolution of beta-lactam biosynthetic gene clusters.</title>
        <authorList>
            <person name="Moore M.A."/>
            <person name="Cruz-Morales P."/>
            <person name="Barona Gomez F."/>
            <person name="Kapil T."/>
        </authorList>
    </citation>
    <scope>NUCLEOTIDE SEQUENCE [LARGE SCALE GENOMIC DNA]</scope>
    <source>
        <strain evidence="2 3">NRRL 5741</strain>
    </source>
</reference>
<dbReference type="Pfam" id="PF13460">
    <property type="entry name" value="NAD_binding_10"/>
    <property type="match status" value="1"/>
</dbReference>
<dbReference type="InterPro" id="IPR016040">
    <property type="entry name" value="NAD(P)-bd_dom"/>
</dbReference>
<dbReference type="OrthoDB" id="3250520at2"/>
<name>A0A646KJ71_STRJU</name>
<dbReference type="InterPro" id="IPR036291">
    <property type="entry name" value="NAD(P)-bd_dom_sf"/>
</dbReference>
<dbReference type="Gene3D" id="3.90.25.10">
    <property type="entry name" value="UDP-galactose 4-epimerase, domain 1"/>
    <property type="match status" value="1"/>
</dbReference>
<comment type="caution">
    <text evidence="2">The sequence shown here is derived from an EMBL/GenBank/DDBJ whole genome shotgun (WGS) entry which is preliminary data.</text>
</comment>
<dbReference type="PANTHER" id="PTHR43162:SF1">
    <property type="entry name" value="PRESTALK A DIFFERENTIATION PROTEIN A"/>
    <property type="match status" value="1"/>
</dbReference>
<accession>A0A646KJ71</accession>
<keyword evidence="3" id="KW-1185">Reference proteome</keyword>
<dbReference type="SUPFAM" id="SSF51735">
    <property type="entry name" value="NAD(P)-binding Rossmann-fold domains"/>
    <property type="match status" value="1"/>
</dbReference>
<sequence>MTDDAILVLGGTGKTGRPLVRTLREAGRLVRAASRNGETRFDWSDQSTWAPALDGAAAVYLMAPADPAVVPVFVQQATEAGVRRFVVLSGRGIEQVPATVFRGMAAAERAVRASGAEWSIIRPNNFNQNFDDDAVWRTQLRAGRLALPTGSVPDPFVDVHDIADVAAALLTTDGHHGEVYELSGPRPVTFEAAVATMARAAGRPIEFVELTPAEYRGELRAEGLPEEAVDELDALFEAMRAGHHTEPRDGVQRVLGREPLDFDVYAARAAAAGAWS</sequence>
<evidence type="ECO:0000259" key="1">
    <source>
        <dbReference type="Pfam" id="PF13460"/>
    </source>
</evidence>